<dbReference type="Proteomes" id="UP000826656">
    <property type="component" value="Unassembled WGS sequence"/>
</dbReference>
<name>A0ABQ7V6I9_SOLTU</name>
<dbReference type="EMBL" id="JAIVGD010000015">
    <property type="protein sequence ID" value="KAH0759671.1"/>
    <property type="molecule type" value="Genomic_DNA"/>
</dbReference>
<reference evidence="1 2" key="1">
    <citation type="journal article" date="2021" name="bioRxiv">
        <title>Chromosome-scale and haplotype-resolved genome assembly of a tetraploid potato cultivar.</title>
        <authorList>
            <person name="Sun H."/>
            <person name="Jiao W.-B."/>
            <person name="Krause K."/>
            <person name="Campoy J.A."/>
            <person name="Goel M."/>
            <person name="Folz-Donahue K."/>
            <person name="Kukat C."/>
            <person name="Huettel B."/>
            <person name="Schneeberger K."/>
        </authorList>
    </citation>
    <scope>NUCLEOTIDE SEQUENCE [LARGE SCALE GENOMIC DNA]</scope>
    <source>
        <strain evidence="1">SolTubOtavaFocal</strain>
        <tissue evidence="1">Leaves</tissue>
    </source>
</reference>
<sequence>MPIIPSVTQAYSLIVYEESQRAHLSVAAQTSHLIPHYEEGKSSTFAARAMQSNPYSNEKLVMTSHYEEDESLGSAAMNFTRHNNTKRLHKNFTPQCDFCHLKGHTKEKCYKLIGYPPDFKFTKNRERDTNGFRGGN</sequence>
<proteinExistence type="predicted"/>
<keyword evidence="2" id="KW-1185">Reference proteome</keyword>
<organism evidence="1 2">
    <name type="scientific">Solanum tuberosum</name>
    <name type="common">Potato</name>
    <dbReference type="NCBI Taxonomy" id="4113"/>
    <lineage>
        <taxon>Eukaryota</taxon>
        <taxon>Viridiplantae</taxon>
        <taxon>Streptophyta</taxon>
        <taxon>Embryophyta</taxon>
        <taxon>Tracheophyta</taxon>
        <taxon>Spermatophyta</taxon>
        <taxon>Magnoliopsida</taxon>
        <taxon>eudicotyledons</taxon>
        <taxon>Gunneridae</taxon>
        <taxon>Pentapetalae</taxon>
        <taxon>asterids</taxon>
        <taxon>lamiids</taxon>
        <taxon>Solanales</taxon>
        <taxon>Solanaceae</taxon>
        <taxon>Solanoideae</taxon>
        <taxon>Solaneae</taxon>
        <taxon>Solanum</taxon>
    </lineage>
</organism>
<dbReference type="PANTHER" id="PTHR34222">
    <property type="entry name" value="GAG_PRE-INTEGRS DOMAIN-CONTAINING PROTEIN"/>
    <property type="match status" value="1"/>
</dbReference>
<evidence type="ECO:0000313" key="2">
    <source>
        <dbReference type="Proteomes" id="UP000826656"/>
    </source>
</evidence>
<evidence type="ECO:0000313" key="1">
    <source>
        <dbReference type="EMBL" id="KAH0759671.1"/>
    </source>
</evidence>
<accession>A0ABQ7V6I9</accession>
<gene>
    <name evidence="1" type="ORF">KY290_023164</name>
</gene>
<comment type="caution">
    <text evidence="1">The sequence shown here is derived from an EMBL/GenBank/DDBJ whole genome shotgun (WGS) entry which is preliminary data.</text>
</comment>
<protein>
    <submittedName>
        <fullName evidence="1">Uncharacterized protein</fullName>
    </submittedName>
</protein>
<dbReference type="PANTHER" id="PTHR34222:SF97">
    <property type="entry name" value="CATALYTIC REGION, PUTATIVE-RELATED"/>
    <property type="match status" value="1"/>
</dbReference>